<dbReference type="InterPro" id="IPR020904">
    <property type="entry name" value="Sc_DH/Rdtase_CS"/>
</dbReference>
<dbReference type="CDD" id="cd05233">
    <property type="entry name" value="SDR_c"/>
    <property type="match status" value="1"/>
</dbReference>
<reference evidence="3 4" key="1">
    <citation type="submission" date="2021-01" db="EMBL/GenBank/DDBJ databases">
        <title>Actinoplanes sp. nov. LDG1-06 isolated from lichen.</title>
        <authorList>
            <person name="Saeng-In P."/>
            <person name="Phongsopitanun W."/>
            <person name="Kanchanasin P."/>
            <person name="Yuki M."/>
            <person name="Kudo T."/>
            <person name="Ohkuma M."/>
            <person name="Tanasupawat S."/>
        </authorList>
    </citation>
    <scope>NUCLEOTIDE SEQUENCE [LARGE SCALE GENOMIC DNA]</scope>
    <source>
        <strain evidence="3 4">LDG1-06</strain>
    </source>
</reference>
<dbReference type="PRINTS" id="PR00081">
    <property type="entry name" value="GDHRDH"/>
</dbReference>
<dbReference type="PANTHER" id="PTHR24321:SF8">
    <property type="entry name" value="ESTRADIOL 17-BETA-DEHYDROGENASE 8-RELATED"/>
    <property type="match status" value="1"/>
</dbReference>
<dbReference type="PROSITE" id="PS00061">
    <property type="entry name" value="ADH_SHORT"/>
    <property type="match status" value="1"/>
</dbReference>
<dbReference type="Gene3D" id="3.40.50.720">
    <property type="entry name" value="NAD(P)-binding Rossmann-like Domain"/>
    <property type="match status" value="1"/>
</dbReference>
<protein>
    <submittedName>
        <fullName evidence="3">SDR family oxidoreductase</fullName>
    </submittedName>
</protein>
<comment type="caution">
    <text evidence="3">The sequence shown here is derived from an EMBL/GenBank/DDBJ whole genome shotgun (WGS) entry which is preliminary data.</text>
</comment>
<dbReference type="Pfam" id="PF13561">
    <property type="entry name" value="adh_short_C2"/>
    <property type="match status" value="1"/>
</dbReference>
<keyword evidence="2" id="KW-0560">Oxidoreductase</keyword>
<organism evidence="3 4">
    <name type="scientific">Paractinoplanes ovalisporus</name>
    <dbReference type="NCBI Taxonomy" id="2810368"/>
    <lineage>
        <taxon>Bacteria</taxon>
        <taxon>Bacillati</taxon>
        <taxon>Actinomycetota</taxon>
        <taxon>Actinomycetes</taxon>
        <taxon>Micromonosporales</taxon>
        <taxon>Micromonosporaceae</taxon>
        <taxon>Paractinoplanes</taxon>
    </lineage>
</organism>
<evidence type="ECO:0000256" key="2">
    <source>
        <dbReference type="ARBA" id="ARBA00023002"/>
    </source>
</evidence>
<dbReference type="NCBIfam" id="NF005559">
    <property type="entry name" value="PRK07231.1"/>
    <property type="match status" value="1"/>
</dbReference>
<keyword evidence="4" id="KW-1185">Reference proteome</keyword>
<sequence>MTNSSLAGSLLAGKNVLVIGASRGIGAAAARLFAREGAAVALAARDTEALAAVADEITAAGGTAHVLAADLADPRSVEDAVAGAAERLGGLDGAFNNGGIFERTADLADRTEDEFDKILRVNLKGVWVAMAAQARVMRAAGGGAIVGTSSIASLRQYHLTPVYSAAKRALNSLTESAAVSFGPDGIRVNAIAVGFTATDMTAGWEEQQPGVTAAITGQIPLRRVARPEEIAEAAAWLLSDRASFVNGAVLPVTGGADV</sequence>
<dbReference type="SUPFAM" id="SSF51735">
    <property type="entry name" value="NAD(P)-binding Rossmann-fold domains"/>
    <property type="match status" value="1"/>
</dbReference>
<evidence type="ECO:0000313" key="4">
    <source>
        <dbReference type="Proteomes" id="UP000632138"/>
    </source>
</evidence>
<proteinExistence type="inferred from homology"/>
<dbReference type="InterPro" id="IPR036291">
    <property type="entry name" value="NAD(P)-bd_dom_sf"/>
</dbReference>
<dbReference type="RefSeq" id="WP_203380699.1">
    <property type="nucleotide sequence ID" value="NZ_JAENHP010000016.1"/>
</dbReference>
<comment type="similarity">
    <text evidence="1">Belongs to the short-chain dehydrogenases/reductases (SDR) family.</text>
</comment>
<evidence type="ECO:0000313" key="3">
    <source>
        <dbReference type="EMBL" id="MBM2620713.1"/>
    </source>
</evidence>
<dbReference type="PRINTS" id="PR00080">
    <property type="entry name" value="SDRFAMILY"/>
</dbReference>
<dbReference type="PANTHER" id="PTHR24321">
    <property type="entry name" value="DEHYDROGENASES, SHORT CHAIN"/>
    <property type="match status" value="1"/>
</dbReference>
<dbReference type="InterPro" id="IPR002347">
    <property type="entry name" value="SDR_fam"/>
</dbReference>
<evidence type="ECO:0000256" key="1">
    <source>
        <dbReference type="ARBA" id="ARBA00006484"/>
    </source>
</evidence>
<gene>
    <name evidence="3" type="ORF">JIG36_34960</name>
</gene>
<dbReference type="EMBL" id="JAENHP010000016">
    <property type="protein sequence ID" value="MBM2620713.1"/>
    <property type="molecule type" value="Genomic_DNA"/>
</dbReference>
<dbReference type="Proteomes" id="UP000632138">
    <property type="component" value="Unassembled WGS sequence"/>
</dbReference>
<accession>A0ABS2ALJ6</accession>
<name>A0ABS2ALJ6_9ACTN</name>